<feature type="region of interest" description="Disordered" evidence="4">
    <location>
        <begin position="54"/>
        <end position="84"/>
    </location>
</feature>
<dbReference type="Pfam" id="PF08032">
    <property type="entry name" value="SpoU_sub_bind"/>
    <property type="match status" value="1"/>
</dbReference>
<dbReference type="PANTHER" id="PTHR43191:SF2">
    <property type="entry name" value="RRNA METHYLTRANSFERASE 3, MITOCHONDRIAL"/>
    <property type="match status" value="1"/>
</dbReference>
<dbReference type="InterPro" id="IPR029064">
    <property type="entry name" value="Ribosomal_eL30-like_sf"/>
</dbReference>
<dbReference type="InterPro" id="IPR001537">
    <property type="entry name" value="SpoU_MeTrfase"/>
</dbReference>
<dbReference type="EMBL" id="JBDXMX010000008">
    <property type="protein sequence ID" value="MEO9249028.1"/>
    <property type="molecule type" value="Genomic_DNA"/>
</dbReference>
<protein>
    <submittedName>
        <fullName evidence="6">RNA methyltransferase</fullName>
    </submittedName>
</protein>
<dbReference type="GO" id="GO:0008168">
    <property type="term" value="F:methyltransferase activity"/>
    <property type="evidence" value="ECO:0007669"/>
    <property type="project" value="UniProtKB-KW"/>
</dbReference>
<reference evidence="6 7" key="1">
    <citation type="submission" date="2024-05" db="EMBL/GenBank/DDBJ databases">
        <authorList>
            <person name="Yi C."/>
        </authorList>
    </citation>
    <scope>NUCLEOTIDE SEQUENCE [LARGE SCALE GENOMIC DNA]</scope>
    <source>
        <strain evidence="6 7">XS13</strain>
    </source>
</reference>
<dbReference type="SUPFAM" id="SSF55315">
    <property type="entry name" value="L30e-like"/>
    <property type="match status" value="2"/>
</dbReference>
<evidence type="ECO:0000256" key="1">
    <source>
        <dbReference type="ARBA" id="ARBA00007228"/>
    </source>
</evidence>
<keyword evidence="3" id="KW-0808">Transferase</keyword>
<evidence type="ECO:0000259" key="5">
    <source>
        <dbReference type="SMART" id="SM00967"/>
    </source>
</evidence>
<dbReference type="RefSeq" id="WP_347921673.1">
    <property type="nucleotide sequence ID" value="NZ_JBDXMX010000008.1"/>
</dbReference>
<feature type="domain" description="RNA 2-O ribose methyltransferase substrate binding" evidence="5">
    <location>
        <begin position="37"/>
        <end position="152"/>
    </location>
</feature>
<evidence type="ECO:0000256" key="2">
    <source>
        <dbReference type="ARBA" id="ARBA00022603"/>
    </source>
</evidence>
<evidence type="ECO:0000313" key="7">
    <source>
        <dbReference type="Proteomes" id="UP001484097"/>
    </source>
</evidence>
<sequence>MNERPEQDVMTNPRADRVRKVARLAGRSSRLREGLFLAEGPQPAREALRAHLGLTGPRPERDAGPAPDAAGPPAAGNGPDGPAVQWIPGRVVDSVYVSPRVAERDPELADLVRRAGERGVSVRLATDEVLDAMADAVTGQGIIAVCRIPETRAGSVWAGLAAPRLVAVLCRVQDPGNAGTILRAADASGADAVVLTAGSVDVFNPKVVRSTAGSLFHVPLVTSADATGTAQLLRGRGVTVLAADGYGSVRLDRPPSGLLSAPTAWLFGNEAQGLSPAERELAAERVAVPLYGRAESLNVATAATVCLYASAMARHAGA</sequence>
<accession>A0ABV0ILH2</accession>
<dbReference type="Proteomes" id="UP001484097">
    <property type="component" value="Unassembled WGS sequence"/>
</dbReference>
<organism evidence="6 7">
    <name type="scientific">Citricoccus nitrophenolicus</name>
    <dbReference type="NCBI Taxonomy" id="863575"/>
    <lineage>
        <taxon>Bacteria</taxon>
        <taxon>Bacillati</taxon>
        <taxon>Actinomycetota</taxon>
        <taxon>Actinomycetes</taxon>
        <taxon>Micrococcales</taxon>
        <taxon>Micrococcaceae</taxon>
        <taxon>Citricoccus</taxon>
    </lineage>
</organism>
<evidence type="ECO:0000313" key="6">
    <source>
        <dbReference type="EMBL" id="MEO9249028.1"/>
    </source>
</evidence>
<name>A0ABV0ILH2_9MICC</name>
<dbReference type="InterPro" id="IPR013123">
    <property type="entry name" value="SpoU_subst-bd"/>
</dbReference>
<keyword evidence="7" id="KW-1185">Reference proteome</keyword>
<comment type="caution">
    <text evidence="6">The sequence shown here is derived from an EMBL/GenBank/DDBJ whole genome shotgun (WGS) entry which is preliminary data.</text>
</comment>
<feature type="compositionally biased region" description="Low complexity" evidence="4">
    <location>
        <begin position="64"/>
        <end position="83"/>
    </location>
</feature>
<proteinExistence type="inferred from homology"/>
<dbReference type="PANTHER" id="PTHR43191">
    <property type="entry name" value="RRNA METHYLTRANSFERASE 3"/>
    <property type="match status" value="1"/>
</dbReference>
<dbReference type="Gene3D" id="3.30.1330.30">
    <property type="match status" value="1"/>
</dbReference>
<gene>
    <name evidence="6" type="ORF">ABDK96_15190</name>
</gene>
<dbReference type="GO" id="GO:0032259">
    <property type="term" value="P:methylation"/>
    <property type="evidence" value="ECO:0007669"/>
    <property type="project" value="UniProtKB-KW"/>
</dbReference>
<dbReference type="Pfam" id="PF00588">
    <property type="entry name" value="SpoU_methylase"/>
    <property type="match status" value="1"/>
</dbReference>
<comment type="similarity">
    <text evidence="1">Belongs to the class IV-like SAM-binding methyltransferase superfamily. RNA methyltransferase TrmH family.</text>
</comment>
<dbReference type="Gene3D" id="3.40.1280.10">
    <property type="match status" value="1"/>
</dbReference>
<evidence type="ECO:0000256" key="4">
    <source>
        <dbReference type="SAM" id="MobiDB-lite"/>
    </source>
</evidence>
<evidence type="ECO:0000256" key="3">
    <source>
        <dbReference type="ARBA" id="ARBA00022679"/>
    </source>
</evidence>
<dbReference type="SMART" id="SM00967">
    <property type="entry name" value="SpoU_sub_bind"/>
    <property type="match status" value="1"/>
</dbReference>
<dbReference type="SUPFAM" id="SSF75217">
    <property type="entry name" value="alpha/beta knot"/>
    <property type="match status" value="1"/>
</dbReference>
<keyword evidence="2 6" id="KW-0489">Methyltransferase</keyword>
<dbReference type="CDD" id="cd18095">
    <property type="entry name" value="SpoU-like_rRNA-MTase"/>
    <property type="match status" value="1"/>
</dbReference>
<dbReference type="InterPro" id="IPR051259">
    <property type="entry name" value="rRNA_Methyltransferase"/>
</dbReference>
<dbReference type="InterPro" id="IPR029028">
    <property type="entry name" value="Alpha/beta_knot_MTases"/>
</dbReference>
<dbReference type="InterPro" id="IPR029026">
    <property type="entry name" value="tRNA_m1G_MTases_N"/>
</dbReference>